<gene>
    <name evidence="2" type="ORF">HBH39_01900</name>
</gene>
<evidence type="ECO:0000313" key="2">
    <source>
        <dbReference type="EMBL" id="QIR13399.1"/>
    </source>
</evidence>
<reference evidence="2 3" key="1">
    <citation type="submission" date="2020-03" db="EMBL/GenBank/DDBJ databases">
        <title>Complete genome sequence of Shewanella sp.</title>
        <authorList>
            <person name="Kim Y.-S."/>
            <person name="Kim S.-J."/>
            <person name="Jung H.-K."/>
            <person name="Kim K.-H."/>
        </authorList>
    </citation>
    <scope>NUCLEOTIDE SEQUENCE [LARGE SCALE GENOMIC DNA]</scope>
    <source>
        <strain evidence="2 3">PN3F2</strain>
    </source>
</reference>
<dbReference type="KEGG" id="saes:HBH39_01900"/>
<proteinExistence type="predicted"/>
<evidence type="ECO:0000313" key="3">
    <source>
        <dbReference type="Proteomes" id="UP000502608"/>
    </source>
</evidence>
<keyword evidence="1" id="KW-0812">Transmembrane</keyword>
<accession>A0A6G9QHP3</accession>
<dbReference type="AlphaFoldDB" id="A0A6G9QHP3"/>
<evidence type="ECO:0008006" key="4">
    <source>
        <dbReference type="Google" id="ProtNLM"/>
    </source>
</evidence>
<feature type="transmembrane region" description="Helical" evidence="1">
    <location>
        <begin position="20"/>
        <end position="39"/>
    </location>
</feature>
<dbReference type="Proteomes" id="UP000502608">
    <property type="component" value="Chromosome"/>
</dbReference>
<name>A0A6G9QHP3_9GAMM</name>
<organism evidence="2 3">
    <name type="scientific">Shewanella aestuarii</name>
    <dbReference type="NCBI Taxonomy" id="1028752"/>
    <lineage>
        <taxon>Bacteria</taxon>
        <taxon>Pseudomonadati</taxon>
        <taxon>Pseudomonadota</taxon>
        <taxon>Gammaproteobacteria</taxon>
        <taxon>Alteromonadales</taxon>
        <taxon>Shewanellaceae</taxon>
        <taxon>Shewanella</taxon>
    </lineage>
</organism>
<feature type="transmembrane region" description="Helical" evidence="1">
    <location>
        <begin position="101"/>
        <end position="118"/>
    </location>
</feature>
<dbReference type="EMBL" id="CP050313">
    <property type="protein sequence ID" value="QIR13399.1"/>
    <property type="molecule type" value="Genomic_DNA"/>
</dbReference>
<keyword evidence="1" id="KW-0472">Membrane</keyword>
<dbReference type="RefSeq" id="WP_167675094.1">
    <property type="nucleotide sequence ID" value="NZ_CP050313.1"/>
</dbReference>
<keyword evidence="1" id="KW-1133">Transmembrane helix</keyword>
<feature type="transmembrane region" description="Helical" evidence="1">
    <location>
        <begin position="45"/>
        <end position="64"/>
    </location>
</feature>
<evidence type="ECO:0000256" key="1">
    <source>
        <dbReference type="SAM" id="Phobius"/>
    </source>
</evidence>
<protein>
    <recommendedName>
        <fullName evidence="4">DUF5683 domain-containing protein</fullName>
    </recommendedName>
</protein>
<keyword evidence="3" id="KW-1185">Reference proteome</keyword>
<sequence>MDKQKQPASQHNQPASLSRAFKASLMSALVFPGSGQMWLGKKWQAMGFITVATICLFVLVKYSIEQAQIVTDKILAGDVALTLDAIYAEISQAPESTLTSVVGWIFVINWLASIVLALC</sequence>